<keyword evidence="3" id="KW-1185">Reference proteome</keyword>
<name>A0AAD1X7K3_EUPCR</name>
<feature type="compositionally biased region" description="Basic residues" evidence="1">
    <location>
        <begin position="142"/>
        <end position="154"/>
    </location>
</feature>
<reference evidence="2" key="1">
    <citation type="submission" date="2023-07" db="EMBL/GenBank/DDBJ databases">
        <authorList>
            <consortium name="AG Swart"/>
            <person name="Singh M."/>
            <person name="Singh A."/>
            <person name="Seah K."/>
            <person name="Emmerich C."/>
        </authorList>
    </citation>
    <scope>NUCLEOTIDE SEQUENCE</scope>
    <source>
        <strain evidence="2">DP1</strain>
    </source>
</reference>
<dbReference type="CDD" id="cd20404">
    <property type="entry name" value="Tudor_Agenet_AtEML-like"/>
    <property type="match status" value="1"/>
</dbReference>
<protein>
    <recommendedName>
        <fullName evidence="4">Tudor domain-containing protein</fullName>
    </recommendedName>
</protein>
<feature type="region of interest" description="Disordered" evidence="1">
    <location>
        <begin position="140"/>
        <end position="163"/>
    </location>
</feature>
<dbReference type="EMBL" id="CAMPGE010007159">
    <property type="protein sequence ID" value="CAI2366084.1"/>
    <property type="molecule type" value="Genomic_DNA"/>
</dbReference>
<sequence length="479" mass="56106">MEPNSYPFQNYEMEAPFAASYPQSKQSNVLVHKCRFENIEFTQKVEEIVTEFQNKARNDPDYFSDNNSRLLVYWEDDRVWYHCKVLGYDKTSDKFSLKYDDGVLEQVSLWNETFITYDQFAQRKNDISANQYLQQSRDTLHTARHKERHARRQTRPSSEPKVGKVVGRTQVDTFLIIEKEYIASGDGSSISSDDMQYEEEGARAEYENAYMQGQNGNGKVYGVGQNEPNEGNHYPQDIMHSSGRFPTGKDPYNSLMMENSRQNFNQLKENNRVDESDSRMQWYSMEDNSNAAPKFGPFEITKAQTSRNQSLTDAMSVEKKETEQIYTPENFSTLFKGHQQPAYDIYGNQVMRPNSQRNHDRETSMHRSSSRDASGITPEWMKSCRQNHMMPSATRIIKDMKAHEKKFYERFLSSGYKLCECQICQKLELKFLIKEDSDPNDFFHLHQAYLHKKIEREHIQSKDGVYQNHTIILLNKENS</sequence>
<evidence type="ECO:0000256" key="1">
    <source>
        <dbReference type="SAM" id="MobiDB-lite"/>
    </source>
</evidence>
<feature type="region of interest" description="Disordered" evidence="1">
    <location>
        <begin position="354"/>
        <end position="376"/>
    </location>
</feature>
<gene>
    <name evidence="2" type="ORF">ECRASSUSDP1_LOCUS7355</name>
</gene>
<evidence type="ECO:0000313" key="3">
    <source>
        <dbReference type="Proteomes" id="UP001295684"/>
    </source>
</evidence>
<evidence type="ECO:0008006" key="4">
    <source>
        <dbReference type="Google" id="ProtNLM"/>
    </source>
</evidence>
<dbReference type="AlphaFoldDB" id="A0AAD1X7K3"/>
<proteinExistence type="predicted"/>
<accession>A0AAD1X7K3</accession>
<comment type="caution">
    <text evidence="2">The sequence shown here is derived from an EMBL/GenBank/DDBJ whole genome shotgun (WGS) entry which is preliminary data.</text>
</comment>
<organism evidence="2 3">
    <name type="scientific">Euplotes crassus</name>
    <dbReference type="NCBI Taxonomy" id="5936"/>
    <lineage>
        <taxon>Eukaryota</taxon>
        <taxon>Sar</taxon>
        <taxon>Alveolata</taxon>
        <taxon>Ciliophora</taxon>
        <taxon>Intramacronucleata</taxon>
        <taxon>Spirotrichea</taxon>
        <taxon>Hypotrichia</taxon>
        <taxon>Euplotida</taxon>
        <taxon>Euplotidae</taxon>
        <taxon>Moneuplotes</taxon>
    </lineage>
</organism>
<evidence type="ECO:0000313" key="2">
    <source>
        <dbReference type="EMBL" id="CAI2366084.1"/>
    </source>
</evidence>
<dbReference type="Proteomes" id="UP001295684">
    <property type="component" value="Unassembled WGS sequence"/>
</dbReference>